<feature type="transmembrane region" description="Helical" evidence="9">
    <location>
        <begin position="397"/>
        <end position="418"/>
    </location>
</feature>
<keyword evidence="6 9" id="KW-0769">Symport</keyword>
<dbReference type="GO" id="GO:0005886">
    <property type="term" value="C:plasma membrane"/>
    <property type="evidence" value="ECO:0007669"/>
    <property type="project" value="UniProtKB-SubCell"/>
</dbReference>
<evidence type="ECO:0000313" key="10">
    <source>
        <dbReference type="EMBL" id="CDM68330.1"/>
    </source>
</evidence>
<feature type="transmembrane region" description="Helical" evidence="9">
    <location>
        <begin position="69"/>
        <end position="92"/>
    </location>
</feature>
<dbReference type="HOGENOM" id="CLU_024867_1_2_9"/>
<feature type="transmembrane region" description="Helical" evidence="9">
    <location>
        <begin position="181"/>
        <end position="204"/>
    </location>
</feature>
<dbReference type="STRING" id="1216932.CM240_1166"/>
<feature type="transmembrane region" description="Helical" evidence="9">
    <location>
        <begin position="311"/>
        <end position="332"/>
    </location>
</feature>
<sequence>MEILTEVFEKINNIVWGPPLLILLVGTGVYLTIRLNLLQVFKLPLALKYVFGKDEEKTDDKAKGDISSFAALCTALSATIGTGNIVGVATAIQYGGPGALFWMWIAAFFGMATKYAEGVLAIKYRVVDKNGEMSGGPMYYIEKGLGLKWLGKIFALFGIGVAFFGIGTFAQVNAISNSTKILFNVPLVITATIITILVAIVILGGVKRISKVAESAVPFMAIFYILGVILLLICNIKEIPHAISLIITSAFNPKAALGGGAGITVAIAMQRGVGRGVFSNEAGLGSAPIAAAAAKTNSPVKQGLITMTGTFFDTIIICTMTGLALVVTNVWSNGALEGAELTTEAFMIGIPISYIGKYIVNIGLIFFAFTTILGWNYYGERCTEYIFGINGIKPYRYIYIALVAIGAFLPLNLIFIMADIVNGLMAIPNLIALIGLSGVVAYETKKYFEDIKEEKVNIE</sequence>
<feature type="transmembrane region" description="Helical" evidence="9">
    <location>
        <begin position="216"/>
        <end position="236"/>
    </location>
</feature>
<gene>
    <name evidence="10" type="ORF">CM240_1166</name>
</gene>
<dbReference type="RefSeq" id="WP_044037314.1">
    <property type="nucleotide sequence ID" value="NZ_HG917868.1"/>
</dbReference>
<reference evidence="10 11" key="1">
    <citation type="submission" date="2013-11" db="EMBL/GenBank/DDBJ databases">
        <title>Complete genome sequence of Clostridum sp. M2/40.</title>
        <authorList>
            <person name="Wibberg D."/>
            <person name="Puehler A."/>
            <person name="Schlueter A."/>
        </authorList>
    </citation>
    <scope>NUCLEOTIDE SEQUENCE [LARGE SCALE GENOMIC DNA]</scope>
    <source>
        <strain evidence="11">M2/40</strain>
    </source>
</reference>
<evidence type="ECO:0000256" key="9">
    <source>
        <dbReference type="RuleBase" id="RU363064"/>
    </source>
</evidence>
<keyword evidence="5 9" id="KW-0812">Transmembrane</keyword>
<evidence type="ECO:0000256" key="7">
    <source>
        <dbReference type="ARBA" id="ARBA00022989"/>
    </source>
</evidence>
<protein>
    <submittedName>
        <fullName evidence="10">Sodium/alanine symporter family protein</fullName>
    </submittedName>
</protein>
<feature type="transmembrane region" description="Helical" evidence="9">
    <location>
        <begin position="98"/>
        <end position="116"/>
    </location>
</feature>
<dbReference type="PATRIC" id="fig|1216932.3.peg.1157"/>
<keyword evidence="4 9" id="KW-1003">Cell membrane</keyword>
<proteinExistence type="inferred from homology"/>
<dbReference type="Proteomes" id="UP000019426">
    <property type="component" value="Chromosome M2/40_rep1"/>
</dbReference>
<keyword evidence="3 9" id="KW-0813">Transport</keyword>
<evidence type="ECO:0000256" key="3">
    <source>
        <dbReference type="ARBA" id="ARBA00022448"/>
    </source>
</evidence>
<dbReference type="KEGG" id="clt:CM240_1166"/>
<feature type="transmembrane region" description="Helical" evidence="9">
    <location>
        <begin position="352"/>
        <end position="376"/>
    </location>
</feature>
<dbReference type="Pfam" id="PF01235">
    <property type="entry name" value="Na_Ala_symp"/>
    <property type="match status" value="1"/>
</dbReference>
<keyword evidence="8 9" id="KW-0472">Membrane</keyword>
<dbReference type="AlphaFoldDB" id="W6SF45"/>
<evidence type="ECO:0000256" key="6">
    <source>
        <dbReference type="ARBA" id="ARBA00022847"/>
    </source>
</evidence>
<feature type="transmembrane region" description="Helical" evidence="9">
    <location>
        <begin position="14"/>
        <end position="33"/>
    </location>
</feature>
<dbReference type="PROSITE" id="PS00873">
    <property type="entry name" value="NA_ALANINE_SYMP"/>
    <property type="match status" value="1"/>
</dbReference>
<feature type="transmembrane region" description="Helical" evidence="9">
    <location>
        <begin position="153"/>
        <end position="175"/>
    </location>
</feature>
<evidence type="ECO:0000256" key="4">
    <source>
        <dbReference type="ARBA" id="ARBA00022475"/>
    </source>
</evidence>
<dbReference type="PANTHER" id="PTHR30330:SF3">
    <property type="entry name" value="TRANSCRIPTIONAL REGULATOR, LRP FAMILY"/>
    <property type="match status" value="1"/>
</dbReference>
<accession>W6SF45</accession>
<dbReference type="GO" id="GO:0005283">
    <property type="term" value="F:amino acid:sodium symporter activity"/>
    <property type="evidence" value="ECO:0007669"/>
    <property type="project" value="InterPro"/>
</dbReference>
<dbReference type="NCBIfam" id="TIGR00835">
    <property type="entry name" value="agcS"/>
    <property type="match status" value="1"/>
</dbReference>
<evidence type="ECO:0000313" key="11">
    <source>
        <dbReference type="Proteomes" id="UP000019426"/>
    </source>
</evidence>
<feature type="transmembrane region" description="Helical" evidence="9">
    <location>
        <begin position="424"/>
        <end position="442"/>
    </location>
</feature>
<dbReference type="InterPro" id="IPR001463">
    <property type="entry name" value="Na/Ala_symport"/>
</dbReference>
<evidence type="ECO:0000256" key="1">
    <source>
        <dbReference type="ARBA" id="ARBA00004651"/>
    </source>
</evidence>
<dbReference type="Gene3D" id="1.20.1740.10">
    <property type="entry name" value="Amino acid/polyamine transporter I"/>
    <property type="match status" value="1"/>
</dbReference>
<evidence type="ECO:0000256" key="2">
    <source>
        <dbReference type="ARBA" id="ARBA00009261"/>
    </source>
</evidence>
<keyword evidence="11" id="KW-1185">Reference proteome</keyword>
<dbReference type="FunFam" id="1.20.1740.10:FF:000004">
    <property type="entry name" value="Sodium:alanine symporter family protein"/>
    <property type="match status" value="1"/>
</dbReference>
<dbReference type="EMBL" id="HG917868">
    <property type="protein sequence ID" value="CDM68330.1"/>
    <property type="molecule type" value="Genomic_DNA"/>
</dbReference>
<evidence type="ECO:0000256" key="5">
    <source>
        <dbReference type="ARBA" id="ARBA00022692"/>
    </source>
</evidence>
<dbReference type="PANTHER" id="PTHR30330">
    <property type="entry name" value="AGSS FAMILY TRANSPORTER, SODIUM-ALANINE"/>
    <property type="match status" value="1"/>
</dbReference>
<dbReference type="PRINTS" id="PR00175">
    <property type="entry name" value="NAALASMPORT"/>
</dbReference>
<dbReference type="OrthoDB" id="9804874at2"/>
<dbReference type="eggNOG" id="COG1115">
    <property type="taxonomic scope" value="Bacteria"/>
</dbReference>
<comment type="similarity">
    <text evidence="2 9">Belongs to the alanine or glycine:cation symporter (AGCS) (TC 2.A.25) family.</text>
</comment>
<name>W6SF45_9CLOT</name>
<keyword evidence="7 9" id="KW-1133">Transmembrane helix</keyword>
<organism evidence="10 11">
    <name type="scientific">Clostridium bornimense</name>
    <dbReference type="NCBI Taxonomy" id="1216932"/>
    <lineage>
        <taxon>Bacteria</taxon>
        <taxon>Bacillati</taxon>
        <taxon>Bacillota</taxon>
        <taxon>Clostridia</taxon>
        <taxon>Eubacteriales</taxon>
        <taxon>Clostridiaceae</taxon>
        <taxon>Clostridium</taxon>
    </lineage>
</organism>
<comment type="subcellular location">
    <subcellularLocation>
        <location evidence="1 9">Cell membrane</location>
        <topology evidence="1 9">Multi-pass membrane protein</topology>
    </subcellularLocation>
</comment>
<evidence type="ECO:0000256" key="8">
    <source>
        <dbReference type="ARBA" id="ARBA00023136"/>
    </source>
</evidence>